<evidence type="ECO:0000313" key="2">
    <source>
        <dbReference type="EMBL" id="CAF4339808.1"/>
    </source>
</evidence>
<feature type="non-terminal residue" evidence="2">
    <location>
        <position position="1"/>
    </location>
</feature>
<organism evidence="2 3">
    <name type="scientific">Adineta steineri</name>
    <dbReference type="NCBI Taxonomy" id="433720"/>
    <lineage>
        <taxon>Eukaryota</taxon>
        <taxon>Metazoa</taxon>
        <taxon>Spiralia</taxon>
        <taxon>Gnathifera</taxon>
        <taxon>Rotifera</taxon>
        <taxon>Eurotatoria</taxon>
        <taxon>Bdelloidea</taxon>
        <taxon>Adinetida</taxon>
        <taxon>Adinetidae</taxon>
        <taxon>Adineta</taxon>
    </lineage>
</organism>
<dbReference type="EMBL" id="CAJOBB010017507">
    <property type="protein sequence ID" value="CAF4339808.1"/>
    <property type="molecule type" value="Genomic_DNA"/>
</dbReference>
<accession>A0A820K8S1</accession>
<dbReference type="Proteomes" id="UP000663868">
    <property type="component" value="Unassembled WGS sequence"/>
</dbReference>
<evidence type="ECO:0000313" key="3">
    <source>
        <dbReference type="Proteomes" id="UP000663868"/>
    </source>
</evidence>
<feature type="compositionally biased region" description="Polar residues" evidence="1">
    <location>
        <begin position="1"/>
        <end position="10"/>
    </location>
</feature>
<gene>
    <name evidence="2" type="ORF">KXQ929_LOCUS47645</name>
</gene>
<reference evidence="2" key="1">
    <citation type="submission" date="2021-02" db="EMBL/GenBank/DDBJ databases">
        <authorList>
            <person name="Nowell W R."/>
        </authorList>
    </citation>
    <scope>NUCLEOTIDE SEQUENCE</scope>
</reference>
<name>A0A820K8S1_9BILA</name>
<sequence length="39" mass="4219">SAQATVSPPQEQRHGDGVTRKDDSGPYHSPNPYHPHGPN</sequence>
<proteinExistence type="predicted"/>
<comment type="caution">
    <text evidence="2">The sequence shown here is derived from an EMBL/GenBank/DDBJ whole genome shotgun (WGS) entry which is preliminary data.</text>
</comment>
<feature type="compositionally biased region" description="Basic and acidic residues" evidence="1">
    <location>
        <begin position="11"/>
        <end position="25"/>
    </location>
</feature>
<evidence type="ECO:0000256" key="1">
    <source>
        <dbReference type="SAM" id="MobiDB-lite"/>
    </source>
</evidence>
<dbReference type="AlphaFoldDB" id="A0A820K8S1"/>
<protein>
    <submittedName>
        <fullName evidence="2">Uncharacterized protein</fullName>
    </submittedName>
</protein>
<feature type="region of interest" description="Disordered" evidence="1">
    <location>
        <begin position="1"/>
        <end position="39"/>
    </location>
</feature>